<dbReference type="AlphaFoldDB" id="A0AAD4Z3K8"/>
<evidence type="ECO:0000256" key="1">
    <source>
        <dbReference type="SAM" id="MobiDB-lite"/>
    </source>
</evidence>
<evidence type="ECO:0000313" key="2">
    <source>
        <dbReference type="EMBL" id="KAI5330653.1"/>
    </source>
</evidence>
<feature type="region of interest" description="Disordered" evidence="1">
    <location>
        <begin position="56"/>
        <end position="75"/>
    </location>
</feature>
<proteinExistence type="predicted"/>
<comment type="caution">
    <text evidence="2">The sequence shown here is derived from an EMBL/GenBank/DDBJ whole genome shotgun (WGS) entry which is preliminary data.</text>
</comment>
<protein>
    <submittedName>
        <fullName evidence="2">Uncharacterized protein</fullName>
    </submittedName>
</protein>
<dbReference type="EMBL" id="JAJFAZ020000005">
    <property type="protein sequence ID" value="KAI5330653.1"/>
    <property type="molecule type" value="Genomic_DNA"/>
</dbReference>
<reference evidence="2 3" key="1">
    <citation type="journal article" date="2022" name="G3 (Bethesda)">
        <title>Whole-genome sequence and methylome profiling of the almond [Prunus dulcis (Mill.) D.A. Webb] cultivar 'Nonpareil'.</title>
        <authorList>
            <person name="D'Amico-Willman K.M."/>
            <person name="Ouma W.Z."/>
            <person name="Meulia T."/>
            <person name="Sideli G.M."/>
            <person name="Gradziel T.M."/>
            <person name="Fresnedo-Ramirez J."/>
        </authorList>
    </citation>
    <scope>NUCLEOTIDE SEQUENCE [LARGE SCALE GENOMIC DNA]</scope>
    <source>
        <strain evidence="2">Clone GOH B32 T37-40</strain>
    </source>
</reference>
<accession>A0AAD4Z3K8</accession>
<sequence>MAYNCSACTTRNTKSCAGLGPTSLWSWAGLSSFRFVCFKEEGSVRGFWLATWHDLSKKSQRAPTNKPQPNGHKGGGFRFLAIGIVNLSSSRMKSAYKAQPQPQWI</sequence>
<keyword evidence="3" id="KW-1185">Reference proteome</keyword>
<name>A0AAD4Z3K8_PRUDU</name>
<evidence type="ECO:0000313" key="3">
    <source>
        <dbReference type="Proteomes" id="UP001054821"/>
    </source>
</evidence>
<dbReference type="Proteomes" id="UP001054821">
    <property type="component" value="Chromosome 5"/>
</dbReference>
<gene>
    <name evidence="2" type="ORF">L3X38_030051</name>
</gene>
<organism evidence="2 3">
    <name type="scientific">Prunus dulcis</name>
    <name type="common">Almond</name>
    <name type="synonym">Amygdalus dulcis</name>
    <dbReference type="NCBI Taxonomy" id="3755"/>
    <lineage>
        <taxon>Eukaryota</taxon>
        <taxon>Viridiplantae</taxon>
        <taxon>Streptophyta</taxon>
        <taxon>Embryophyta</taxon>
        <taxon>Tracheophyta</taxon>
        <taxon>Spermatophyta</taxon>
        <taxon>Magnoliopsida</taxon>
        <taxon>eudicotyledons</taxon>
        <taxon>Gunneridae</taxon>
        <taxon>Pentapetalae</taxon>
        <taxon>rosids</taxon>
        <taxon>fabids</taxon>
        <taxon>Rosales</taxon>
        <taxon>Rosaceae</taxon>
        <taxon>Amygdaloideae</taxon>
        <taxon>Amygdaleae</taxon>
        <taxon>Prunus</taxon>
    </lineage>
</organism>